<evidence type="ECO:0000313" key="2">
    <source>
        <dbReference type="Proteomes" id="UP001497623"/>
    </source>
</evidence>
<dbReference type="EMBL" id="CAXKWB010124486">
    <property type="protein sequence ID" value="CAL4238818.1"/>
    <property type="molecule type" value="Genomic_DNA"/>
</dbReference>
<organism evidence="1 2">
    <name type="scientific">Meganyctiphanes norvegica</name>
    <name type="common">Northern krill</name>
    <name type="synonym">Thysanopoda norvegica</name>
    <dbReference type="NCBI Taxonomy" id="48144"/>
    <lineage>
        <taxon>Eukaryota</taxon>
        <taxon>Metazoa</taxon>
        <taxon>Ecdysozoa</taxon>
        <taxon>Arthropoda</taxon>
        <taxon>Crustacea</taxon>
        <taxon>Multicrustacea</taxon>
        <taxon>Malacostraca</taxon>
        <taxon>Eumalacostraca</taxon>
        <taxon>Eucarida</taxon>
        <taxon>Euphausiacea</taxon>
        <taxon>Euphausiidae</taxon>
        <taxon>Meganyctiphanes</taxon>
    </lineage>
</organism>
<reference evidence="1 2" key="1">
    <citation type="submission" date="2024-05" db="EMBL/GenBank/DDBJ databases">
        <authorList>
            <person name="Wallberg A."/>
        </authorList>
    </citation>
    <scope>NUCLEOTIDE SEQUENCE [LARGE SCALE GENOMIC DNA]</scope>
</reference>
<accession>A0AAV2SU49</accession>
<feature type="non-terminal residue" evidence="1">
    <location>
        <position position="1"/>
    </location>
</feature>
<proteinExistence type="predicted"/>
<dbReference type="AlphaFoldDB" id="A0AAV2SU49"/>
<dbReference type="Proteomes" id="UP001497623">
    <property type="component" value="Unassembled WGS sequence"/>
</dbReference>
<sequence>RRVEDKVNQHLEIHIVLTRIFNVRGGQQEASVRRTQLICSPAVRFPVISVVSSVTSVLVSQGYNRVGQLEASLRRTQFKLSPALRSPVISVVSCLLVSHGFTRVWRLEACEKNPAYMIPSSLVS</sequence>
<protein>
    <submittedName>
        <fullName evidence="1">Uncharacterized protein</fullName>
    </submittedName>
</protein>
<gene>
    <name evidence="1" type="ORF">MNOR_LOCUS40486</name>
</gene>
<comment type="caution">
    <text evidence="1">The sequence shown here is derived from an EMBL/GenBank/DDBJ whole genome shotgun (WGS) entry which is preliminary data.</text>
</comment>
<keyword evidence="2" id="KW-1185">Reference proteome</keyword>
<name>A0AAV2SU49_MEGNR</name>
<evidence type="ECO:0000313" key="1">
    <source>
        <dbReference type="EMBL" id="CAL4238818.1"/>
    </source>
</evidence>